<comment type="catalytic activity">
    <reaction evidence="12">
        <text>a hydroperoxide + [thioredoxin]-dithiol = an alcohol + [thioredoxin]-disulfide + H2O</text>
        <dbReference type="Rhea" id="RHEA:62620"/>
        <dbReference type="Rhea" id="RHEA-COMP:10698"/>
        <dbReference type="Rhea" id="RHEA-COMP:10700"/>
        <dbReference type="ChEBI" id="CHEBI:15377"/>
        <dbReference type="ChEBI" id="CHEBI:29950"/>
        <dbReference type="ChEBI" id="CHEBI:30879"/>
        <dbReference type="ChEBI" id="CHEBI:35924"/>
        <dbReference type="ChEBI" id="CHEBI:50058"/>
        <dbReference type="EC" id="1.11.1.24"/>
    </reaction>
</comment>
<protein>
    <recommendedName>
        <fullName evidence="3">thioredoxin-dependent peroxiredoxin</fullName>
        <ecNumber evidence="3">1.11.1.24</ecNumber>
    </recommendedName>
    <alternativeName>
        <fullName evidence="11">Bacterioferritin comigratory protein</fullName>
    </alternativeName>
    <alternativeName>
        <fullName evidence="9">Thioredoxin peroxidase</fullName>
    </alternativeName>
</protein>
<evidence type="ECO:0000256" key="1">
    <source>
        <dbReference type="ARBA" id="ARBA00003330"/>
    </source>
</evidence>
<dbReference type="PROSITE" id="PS51352">
    <property type="entry name" value="THIOREDOXIN_2"/>
    <property type="match status" value="1"/>
</dbReference>
<proteinExistence type="inferred from homology"/>
<dbReference type="InterPro" id="IPR050924">
    <property type="entry name" value="Peroxiredoxin_BCP/PrxQ"/>
</dbReference>
<dbReference type="GO" id="GO:0140824">
    <property type="term" value="F:thioredoxin-dependent peroxiredoxin activity"/>
    <property type="evidence" value="ECO:0007669"/>
    <property type="project" value="UniProtKB-EC"/>
</dbReference>
<dbReference type="EC" id="1.11.1.24" evidence="3"/>
<sequence length="164" mass="19098">MKIGDRVPDFQLPAAEQGVKKMISMKDYQGAFVVLFYYPKDHTPFCTEQNCSFRDHMDFFELDLPYRCVVLGVSPDSVVSHLRFARKNRLPFPLISDEDFTIADRFGTRTEESLISSPAVQRITYLIDPSGVVERIYRVMDISTHVAEVVQDLRTEQQRWSRRE</sequence>
<evidence type="ECO:0000256" key="8">
    <source>
        <dbReference type="ARBA" id="ARBA00023284"/>
    </source>
</evidence>
<evidence type="ECO:0000313" key="14">
    <source>
        <dbReference type="EMBL" id="MFC5407305.1"/>
    </source>
</evidence>
<comment type="function">
    <text evidence="1">Thiol-specific peroxidase that catalyzes the reduction of hydrogen peroxide and organic hydroperoxides to water and alcohols, respectively. Plays a role in cell protection against oxidative stress by detoxifying peroxides and as sensor of hydrogen peroxide-mediated signaling events.</text>
</comment>
<evidence type="ECO:0000256" key="4">
    <source>
        <dbReference type="ARBA" id="ARBA00022559"/>
    </source>
</evidence>
<evidence type="ECO:0000256" key="9">
    <source>
        <dbReference type="ARBA" id="ARBA00032824"/>
    </source>
</evidence>
<evidence type="ECO:0000256" key="3">
    <source>
        <dbReference type="ARBA" id="ARBA00013017"/>
    </source>
</evidence>
<reference evidence="15" key="1">
    <citation type="journal article" date="2019" name="Int. J. Syst. Evol. Microbiol.">
        <title>The Global Catalogue of Microorganisms (GCM) 10K type strain sequencing project: providing services to taxonomists for standard genome sequencing and annotation.</title>
        <authorList>
            <consortium name="The Broad Institute Genomics Platform"/>
            <consortium name="The Broad Institute Genome Sequencing Center for Infectious Disease"/>
            <person name="Wu L."/>
            <person name="Ma J."/>
        </authorList>
    </citation>
    <scope>NUCLEOTIDE SEQUENCE [LARGE SCALE GENOMIC DNA]</scope>
    <source>
        <strain evidence="15">CGMCC 1.18575</strain>
    </source>
</reference>
<dbReference type="PANTHER" id="PTHR42801:SF4">
    <property type="entry name" value="AHPC_TSA FAMILY PROTEIN"/>
    <property type="match status" value="1"/>
</dbReference>
<evidence type="ECO:0000259" key="13">
    <source>
        <dbReference type="PROSITE" id="PS51352"/>
    </source>
</evidence>
<evidence type="ECO:0000256" key="10">
    <source>
        <dbReference type="ARBA" id="ARBA00038489"/>
    </source>
</evidence>
<keyword evidence="8" id="KW-0676">Redox-active center</keyword>
<dbReference type="EMBL" id="JBHSMI010000067">
    <property type="protein sequence ID" value="MFC5407305.1"/>
    <property type="molecule type" value="Genomic_DNA"/>
</dbReference>
<dbReference type="CDD" id="cd03017">
    <property type="entry name" value="PRX_BCP"/>
    <property type="match status" value="1"/>
</dbReference>
<keyword evidence="6 14" id="KW-0560">Oxidoreductase</keyword>
<name>A0ABW0I1A6_9BACL</name>
<dbReference type="InterPro" id="IPR024706">
    <property type="entry name" value="Peroxiredoxin_AhpC-typ"/>
</dbReference>
<evidence type="ECO:0000256" key="2">
    <source>
        <dbReference type="ARBA" id="ARBA00011245"/>
    </source>
</evidence>
<dbReference type="PIRSF" id="PIRSF000239">
    <property type="entry name" value="AHPC"/>
    <property type="match status" value="1"/>
</dbReference>
<dbReference type="Proteomes" id="UP001596113">
    <property type="component" value="Unassembled WGS sequence"/>
</dbReference>
<keyword evidence="15" id="KW-1185">Reference proteome</keyword>
<evidence type="ECO:0000256" key="11">
    <source>
        <dbReference type="ARBA" id="ARBA00041373"/>
    </source>
</evidence>
<dbReference type="SUPFAM" id="SSF52833">
    <property type="entry name" value="Thioredoxin-like"/>
    <property type="match status" value="1"/>
</dbReference>
<comment type="subunit">
    <text evidence="2">Monomer.</text>
</comment>
<dbReference type="Pfam" id="PF00578">
    <property type="entry name" value="AhpC-TSA"/>
    <property type="match status" value="1"/>
</dbReference>
<dbReference type="InterPro" id="IPR013766">
    <property type="entry name" value="Thioredoxin_domain"/>
</dbReference>
<evidence type="ECO:0000256" key="12">
    <source>
        <dbReference type="ARBA" id="ARBA00049091"/>
    </source>
</evidence>
<dbReference type="InterPro" id="IPR036249">
    <property type="entry name" value="Thioredoxin-like_sf"/>
</dbReference>
<keyword evidence="5" id="KW-0049">Antioxidant</keyword>
<organism evidence="14 15">
    <name type="scientific">Cohnella soli</name>
    <dbReference type="NCBI Taxonomy" id="425005"/>
    <lineage>
        <taxon>Bacteria</taxon>
        <taxon>Bacillati</taxon>
        <taxon>Bacillota</taxon>
        <taxon>Bacilli</taxon>
        <taxon>Bacillales</taxon>
        <taxon>Paenibacillaceae</taxon>
        <taxon>Cohnella</taxon>
    </lineage>
</organism>
<gene>
    <name evidence="14" type="ORF">ACFPOF_31635</name>
</gene>
<evidence type="ECO:0000256" key="7">
    <source>
        <dbReference type="ARBA" id="ARBA00023157"/>
    </source>
</evidence>
<dbReference type="RefSeq" id="WP_378140467.1">
    <property type="nucleotide sequence ID" value="NZ_JBHSMI010000067.1"/>
</dbReference>
<feature type="domain" description="Thioredoxin" evidence="13">
    <location>
        <begin position="1"/>
        <end position="158"/>
    </location>
</feature>
<comment type="similarity">
    <text evidence="10">Belongs to the peroxiredoxin family. BCP/PrxQ subfamily.</text>
</comment>
<comment type="caution">
    <text evidence="14">The sequence shown here is derived from an EMBL/GenBank/DDBJ whole genome shotgun (WGS) entry which is preliminary data.</text>
</comment>
<evidence type="ECO:0000256" key="6">
    <source>
        <dbReference type="ARBA" id="ARBA00023002"/>
    </source>
</evidence>
<dbReference type="PANTHER" id="PTHR42801">
    <property type="entry name" value="THIOREDOXIN-DEPENDENT PEROXIDE REDUCTASE"/>
    <property type="match status" value="1"/>
</dbReference>
<dbReference type="Gene3D" id="3.40.30.10">
    <property type="entry name" value="Glutaredoxin"/>
    <property type="match status" value="1"/>
</dbReference>
<evidence type="ECO:0000256" key="5">
    <source>
        <dbReference type="ARBA" id="ARBA00022862"/>
    </source>
</evidence>
<evidence type="ECO:0000313" key="15">
    <source>
        <dbReference type="Proteomes" id="UP001596113"/>
    </source>
</evidence>
<accession>A0ABW0I1A6</accession>
<keyword evidence="7" id="KW-1015">Disulfide bond</keyword>
<dbReference type="InterPro" id="IPR000866">
    <property type="entry name" value="AhpC/TSA"/>
</dbReference>
<keyword evidence="4 14" id="KW-0575">Peroxidase</keyword>